<comment type="caution">
    <text evidence="5">The sequence shown here is derived from an EMBL/GenBank/DDBJ whole genome shotgun (WGS) entry which is preliminary data.</text>
</comment>
<evidence type="ECO:0000259" key="4">
    <source>
        <dbReference type="PROSITE" id="PS50893"/>
    </source>
</evidence>
<reference evidence="5 6" key="1">
    <citation type="submission" date="2016-11" db="EMBL/GenBank/DDBJ databases">
        <title>Whole genomes of Flavobacteriaceae.</title>
        <authorList>
            <person name="Stine C."/>
            <person name="Li C."/>
            <person name="Tadesse D."/>
        </authorList>
    </citation>
    <scope>NUCLEOTIDE SEQUENCE [LARGE SCALE GENOMIC DNA]</scope>
    <source>
        <strain evidence="5 6">CCUG 60112</strain>
    </source>
</reference>
<dbReference type="InterPro" id="IPR003593">
    <property type="entry name" value="AAA+_ATPase"/>
</dbReference>
<feature type="domain" description="ABC transporter" evidence="4">
    <location>
        <begin position="6"/>
        <end position="225"/>
    </location>
</feature>
<keyword evidence="6" id="KW-1185">Reference proteome</keyword>
<keyword evidence="3" id="KW-0067">ATP-binding</keyword>
<dbReference type="Proteomes" id="UP000198381">
    <property type="component" value="Unassembled WGS sequence"/>
</dbReference>
<evidence type="ECO:0000256" key="1">
    <source>
        <dbReference type="ARBA" id="ARBA00022448"/>
    </source>
</evidence>
<evidence type="ECO:0000256" key="2">
    <source>
        <dbReference type="ARBA" id="ARBA00022741"/>
    </source>
</evidence>
<dbReference type="SUPFAM" id="SSF52540">
    <property type="entry name" value="P-loop containing nucleoside triphosphate hydrolases"/>
    <property type="match status" value="1"/>
</dbReference>
<dbReference type="PANTHER" id="PTHR42939">
    <property type="entry name" value="ABC TRANSPORTER ATP-BINDING PROTEIN ALBC-RELATED"/>
    <property type="match status" value="1"/>
</dbReference>
<sequence length="227" mass="25884">MKKHVLEIEGIQKRFDEKVILSDVYLKCETTQIIGLLGRNGAGKSTLLKIIFGVIPSPDKCIRIDSVSKNNKNILLNEVSYLSQEQFIPNYLSVKKAISLSIDRKSRIVFCQDKFVQSLLNKAIHHLSSGELRYLEIKILLFNSSKFILLDEPYNGLSPIMIDLVNEMIRTNADKKGFIITDHDYENVIKISTQLILLKDGKTHHIKEKKELVEKGYLLSLDALKAE</sequence>
<proteinExistence type="predicted"/>
<protein>
    <submittedName>
        <fullName evidence="5">ABC transporter</fullName>
    </submittedName>
</protein>
<dbReference type="RefSeq" id="WP_089057093.1">
    <property type="nucleotide sequence ID" value="NZ_JBIPCL010000001.1"/>
</dbReference>
<dbReference type="PANTHER" id="PTHR42939:SF1">
    <property type="entry name" value="ABC TRANSPORTER ATP-BINDING PROTEIN ALBC-RELATED"/>
    <property type="match status" value="1"/>
</dbReference>
<dbReference type="InterPro" id="IPR003439">
    <property type="entry name" value="ABC_transporter-like_ATP-bd"/>
</dbReference>
<evidence type="ECO:0000313" key="5">
    <source>
        <dbReference type="EMBL" id="OXB09593.1"/>
    </source>
</evidence>
<accession>A0ABX4CX09</accession>
<dbReference type="SMART" id="SM00382">
    <property type="entry name" value="AAA"/>
    <property type="match status" value="1"/>
</dbReference>
<keyword evidence="2" id="KW-0547">Nucleotide-binding</keyword>
<name>A0ABX4CX09_9FLAO</name>
<organism evidence="5 6">
    <name type="scientific">Flavobacterium plurextorum</name>
    <dbReference type="NCBI Taxonomy" id="1114867"/>
    <lineage>
        <taxon>Bacteria</taxon>
        <taxon>Pseudomonadati</taxon>
        <taxon>Bacteroidota</taxon>
        <taxon>Flavobacteriia</taxon>
        <taxon>Flavobacteriales</taxon>
        <taxon>Flavobacteriaceae</taxon>
        <taxon>Flavobacterium</taxon>
    </lineage>
</organism>
<dbReference type="Pfam" id="PF00005">
    <property type="entry name" value="ABC_tran"/>
    <property type="match status" value="1"/>
</dbReference>
<dbReference type="PROSITE" id="PS50893">
    <property type="entry name" value="ABC_TRANSPORTER_2"/>
    <property type="match status" value="1"/>
</dbReference>
<evidence type="ECO:0000313" key="6">
    <source>
        <dbReference type="Proteomes" id="UP000198381"/>
    </source>
</evidence>
<gene>
    <name evidence="5" type="ORF">B0A81_05540</name>
</gene>
<dbReference type="InterPro" id="IPR051782">
    <property type="entry name" value="ABC_Transporter_VariousFunc"/>
</dbReference>
<dbReference type="EMBL" id="MUHD01000011">
    <property type="protein sequence ID" value="OXB09593.1"/>
    <property type="molecule type" value="Genomic_DNA"/>
</dbReference>
<dbReference type="Gene3D" id="3.40.50.300">
    <property type="entry name" value="P-loop containing nucleotide triphosphate hydrolases"/>
    <property type="match status" value="1"/>
</dbReference>
<evidence type="ECO:0000256" key="3">
    <source>
        <dbReference type="ARBA" id="ARBA00022840"/>
    </source>
</evidence>
<dbReference type="InterPro" id="IPR027417">
    <property type="entry name" value="P-loop_NTPase"/>
</dbReference>
<keyword evidence="1" id="KW-0813">Transport</keyword>